<comment type="subcellular location">
    <subcellularLocation>
        <location evidence="1 8">Cell outer membrane</location>
        <topology evidence="1 8">Multi-pass membrane protein</topology>
    </subcellularLocation>
</comment>
<keyword evidence="2 8" id="KW-0813">Transport</keyword>
<dbReference type="RefSeq" id="WP_126424253.1">
    <property type="nucleotide sequence ID" value="NZ_AP018829.1"/>
</dbReference>
<dbReference type="GO" id="GO:0009279">
    <property type="term" value="C:cell outer membrane"/>
    <property type="evidence" value="ECO:0007669"/>
    <property type="project" value="UniProtKB-SubCell"/>
</dbReference>
<evidence type="ECO:0000256" key="9">
    <source>
        <dbReference type="RuleBase" id="RU003357"/>
    </source>
</evidence>
<dbReference type="SUPFAM" id="SSF56935">
    <property type="entry name" value="Porins"/>
    <property type="match status" value="1"/>
</dbReference>
<dbReference type="Gene3D" id="2.40.170.20">
    <property type="entry name" value="TonB-dependent receptor, beta-barrel domain"/>
    <property type="match status" value="1"/>
</dbReference>
<evidence type="ECO:0000256" key="6">
    <source>
        <dbReference type="ARBA" id="ARBA00023136"/>
    </source>
</evidence>
<reference evidence="13" key="1">
    <citation type="journal article" date="2017" name="Biotechnol. Biofuels">
        <title>Evaluation of environmental bacterial communities as a factor affecting the growth of duckweed Lemna minor.</title>
        <authorList>
            <person name="Ishizawa H."/>
            <person name="Kuroda M."/>
            <person name="Morikawa M."/>
            <person name="Ike M."/>
        </authorList>
    </citation>
    <scope>NUCLEOTIDE SEQUENCE [LARGE SCALE GENOMIC DNA]</scope>
    <source>
        <strain evidence="13">M6</strain>
    </source>
</reference>
<proteinExistence type="inferred from homology"/>
<keyword evidence="4 8" id="KW-0812">Transmembrane</keyword>
<dbReference type="PROSITE" id="PS52016">
    <property type="entry name" value="TONB_DEPENDENT_REC_3"/>
    <property type="match status" value="1"/>
</dbReference>
<dbReference type="AlphaFoldDB" id="A0A3G9G5R3"/>
<evidence type="ECO:0000256" key="1">
    <source>
        <dbReference type="ARBA" id="ARBA00004571"/>
    </source>
</evidence>
<keyword evidence="3 8" id="KW-1134">Transmembrane beta strand</keyword>
<dbReference type="InterPro" id="IPR037066">
    <property type="entry name" value="Plug_dom_sf"/>
</dbReference>
<dbReference type="InterPro" id="IPR036942">
    <property type="entry name" value="Beta-barrel_TonB_sf"/>
</dbReference>
<comment type="similarity">
    <text evidence="8 9">Belongs to the TonB-dependent receptor family.</text>
</comment>
<feature type="domain" description="TonB-dependent receptor plug" evidence="11">
    <location>
        <begin position="142"/>
        <end position="257"/>
    </location>
</feature>
<evidence type="ECO:0000256" key="8">
    <source>
        <dbReference type="PROSITE-ProRule" id="PRU01360"/>
    </source>
</evidence>
<keyword evidence="5 9" id="KW-0798">TonB box</keyword>
<dbReference type="PANTHER" id="PTHR47234">
    <property type="match status" value="1"/>
</dbReference>
<dbReference type="Gene3D" id="3.55.50.30">
    <property type="match status" value="1"/>
</dbReference>
<dbReference type="InterPro" id="IPR039426">
    <property type="entry name" value="TonB-dep_rcpt-like"/>
</dbReference>
<geneLocation type="plasmid" evidence="13">
    <name>pasem-1 dna</name>
</geneLocation>
<dbReference type="Proteomes" id="UP000278756">
    <property type="component" value="Plasmid pASEM-1"/>
</dbReference>
<keyword evidence="6 8" id="KW-0472">Membrane</keyword>
<dbReference type="CDD" id="cd01347">
    <property type="entry name" value="ligand_gated_channel"/>
    <property type="match status" value="1"/>
</dbReference>
<keyword evidence="12" id="KW-0675">Receptor</keyword>
<evidence type="ECO:0000259" key="10">
    <source>
        <dbReference type="Pfam" id="PF00593"/>
    </source>
</evidence>
<organism evidence="12 13">
    <name type="scientific">Asticcacaulis excentricus</name>
    <dbReference type="NCBI Taxonomy" id="78587"/>
    <lineage>
        <taxon>Bacteria</taxon>
        <taxon>Pseudomonadati</taxon>
        <taxon>Pseudomonadota</taxon>
        <taxon>Alphaproteobacteria</taxon>
        <taxon>Caulobacterales</taxon>
        <taxon>Caulobacteraceae</taxon>
        <taxon>Asticcacaulis</taxon>
    </lineage>
</organism>
<evidence type="ECO:0000256" key="2">
    <source>
        <dbReference type="ARBA" id="ARBA00022448"/>
    </source>
</evidence>
<accession>A0A3G9G5R3</accession>
<protein>
    <submittedName>
        <fullName evidence="12">TonB-dependent receptor</fullName>
    </submittedName>
</protein>
<evidence type="ECO:0000313" key="12">
    <source>
        <dbReference type="EMBL" id="BBF82632.1"/>
    </source>
</evidence>
<evidence type="ECO:0000256" key="3">
    <source>
        <dbReference type="ARBA" id="ARBA00022452"/>
    </source>
</evidence>
<evidence type="ECO:0000313" key="13">
    <source>
        <dbReference type="Proteomes" id="UP000278756"/>
    </source>
</evidence>
<keyword evidence="7 8" id="KW-0998">Cell outer membrane</keyword>
<evidence type="ECO:0000256" key="5">
    <source>
        <dbReference type="ARBA" id="ARBA00023077"/>
    </source>
</evidence>
<dbReference type="InterPro" id="IPR012910">
    <property type="entry name" value="Plug_dom"/>
</dbReference>
<keyword evidence="12" id="KW-0614">Plasmid</keyword>
<sequence length="865" mass="92595">MIGRKFNALRRGGSTLAISLAIGLATASVVYADTAPIAFNIKTKNTAQALMEFSRQAKVQILFPYEEAARFPAPTLRGELSRDEALARLLQGTSLVVASASDAVITLKVRDKASAERSNEASEPPTEVVVTGSRIRGAAPAAPVIVLTDEEIRLAGQSDLGEAIRSLSQNYNGGQNPGVGFTQGALGNSNTTSGSKPNLRGLGADATLTLLNGHRLPDDGSVAGVDISTIPLSAISKIEVLADGSSALYGSDAVGGVINVTLKRSFEGVALSGRLGRSTDGGNVQRQMSLVSGYRSDAGGLMVALDLSDVTRIRAADRDYTANMNGENTLFPAIERQNLVVSGFHDFSDTFSMKVDALYSKRTSEAVSAAIKTQPVEFEGVRNTPSTEAFSIATQFDTKYANGWRSSLLLQVGKDDAQLTGNQYYGGVRYFGALCYCNTAASAEFNGEGGLFTLPGGTARLAVGAGLRANRMDYWRVFGGNSIGQFDVRRHATYAFAELFLPWIAPENSIPGIRKLSLTLAGRYENYRDLEEVSTPKVGLVWEPVSGLAVKASWGESFKAPSFVQQYSAQTTTLRPITGYGTAFPTGATYITLSGGNPSLKPERAETLTATLQYRPEWASGFSASLSYFEIDYTDKIVALLTSYTGVLTNPRYADMVTFNPARSDIDTAIAQASLGLTLSGNPSTDLSRVKAIVDNRNRNASSQKVDGIDLSMEYGFELGADRSLDLSLGGSYLNSRQQVSPGQPYADLAGTLFNPSHLRLRAGSVYRSERFTFAGYLSHTGALDDARRTPVVKIDSRTIADVTASYRLTGLRNQKGMEISLAVLNLTNSKPPLIYTSYGGDTPFDSTNYSAIGRYVGVTLSQRW</sequence>
<dbReference type="OrthoDB" id="7051241at2"/>
<evidence type="ECO:0000256" key="7">
    <source>
        <dbReference type="ARBA" id="ARBA00023237"/>
    </source>
</evidence>
<dbReference type="Pfam" id="PF07715">
    <property type="entry name" value="Plug"/>
    <property type="match status" value="1"/>
</dbReference>
<evidence type="ECO:0000256" key="4">
    <source>
        <dbReference type="ARBA" id="ARBA00022692"/>
    </source>
</evidence>
<dbReference type="PANTHER" id="PTHR47234:SF3">
    <property type="entry name" value="SECRETIN_TONB SHORT N-TERMINAL DOMAIN-CONTAINING PROTEIN"/>
    <property type="match status" value="1"/>
</dbReference>
<dbReference type="Gene3D" id="2.170.130.10">
    <property type="entry name" value="TonB-dependent receptor, plug domain"/>
    <property type="match status" value="1"/>
</dbReference>
<reference evidence="13" key="2">
    <citation type="journal article" date="2017" name="Plant Physiol. Biochem.">
        <title>Differential oxidative and antioxidative response of duckweed Lemna minor toward plant growth promoting/inhibiting bacteria.</title>
        <authorList>
            <person name="Ishizawa H."/>
            <person name="Kuroda M."/>
            <person name="Morikawa M."/>
            <person name="Ike M."/>
        </authorList>
    </citation>
    <scope>NUCLEOTIDE SEQUENCE [LARGE SCALE GENOMIC DNA]</scope>
    <source>
        <strain evidence="13">M6</strain>
    </source>
</reference>
<dbReference type="Pfam" id="PF00593">
    <property type="entry name" value="TonB_dep_Rec_b-barrel"/>
    <property type="match status" value="1"/>
</dbReference>
<dbReference type="EMBL" id="AP018829">
    <property type="protein sequence ID" value="BBF82632.1"/>
    <property type="molecule type" value="Genomic_DNA"/>
</dbReference>
<gene>
    <name evidence="12" type="ORF">EM6_3273</name>
</gene>
<feature type="domain" description="TonB-dependent receptor-like beta-barrel" evidence="10">
    <location>
        <begin position="322"/>
        <end position="827"/>
    </location>
</feature>
<evidence type="ECO:0000259" key="11">
    <source>
        <dbReference type="Pfam" id="PF07715"/>
    </source>
</evidence>
<name>A0A3G9G5R3_9CAUL</name>
<dbReference type="InterPro" id="IPR000531">
    <property type="entry name" value="Beta-barrel_TonB"/>
</dbReference>